<keyword evidence="2" id="KW-0732">Signal</keyword>
<dbReference type="PATRIC" id="fig|83552.4.peg.386"/>
<evidence type="ECO:0000256" key="2">
    <source>
        <dbReference type="SAM" id="SignalP"/>
    </source>
</evidence>
<feature type="compositionally biased region" description="Basic and acidic residues" evidence="1">
    <location>
        <begin position="39"/>
        <end position="56"/>
    </location>
</feature>
<evidence type="ECO:0008006" key="5">
    <source>
        <dbReference type="Google" id="ProtNLM"/>
    </source>
</evidence>
<feature type="signal peptide" evidence="2">
    <location>
        <begin position="1"/>
        <end position="28"/>
    </location>
</feature>
<accession>A0A0C1EE77</accession>
<protein>
    <recommendedName>
        <fullName evidence="5">Secreted protein</fullName>
    </recommendedName>
</protein>
<evidence type="ECO:0000313" key="3">
    <source>
        <dbReference type="EMBL" id="KIA78408.1"/>
    </source>
</evidence>
<dbReference type="RefSeq" id="WP_013924640.1">
    <property type="nucleotide sequence ID" value="NZ_BAWW01000003.1"/>
</dbReference>
<organism evidence="3 4">
    <name type="scientific">Parachlamydia acanthamoebae</name>
    <dbReference type="NCBI Taxonomy" id="83552"/>
    <lineage>
        <taxon>Bacteria</taxon>
        <taxon>Pseudomonadati</taxon>
        <taxon>Chlamydiota</taxon>
        <taxon>Chlamydiia</taxon>
        <taxon>Parachlamydiales</taxon>
        <taxon>Parachlamydiaceae</taxon>
        <taxon>Parachlamydia</taxon>
    </lineage>
</organism>
<proteinExistence type="predicted"/>
<dbReference type="EMBL" id="JSAM01000021">
    <property type="protein sequence ID" value="KIA78408.1"/>
    <property type="molecule type" value="Genomic_DNA"/>
</dbReference>
<evidence type="ECO:0000313" key="4">
    <source>
        <dbReference type="Proteomes" id="UP000031307"/>
    </source>
</evidence>
<sequence length="56" mass="6108">MKTLITRFLTLFVVVTGFCASIPDSAFAIHFGPIPGAEEEGHTGEHEKPEGEHPEE</sequence>
<comment type="caution">
    <text evidence="3">The sequence shown here is derived from an EMBL/GenBank/DDBJ whole genome shotgun (WGS) entry which is preliminary data.</text>
</comment>
<dbReference type="AlphaFoldDB" id="A0A0C1EE77"/>
<evidence type="ECO:0000256" key="1">
    <source>
        <dbReference type="SAM" id="MobiDB-lite"/>
    </source>
</evidence>
<gene>
    <name evidence="3" type="ORF">DB43_EA00050</name>
</gene>
<reference evidence="3 4" key="1">
    <citation type="journal article" date="2014" name="Mol. Biol. Evol.">
        <title>Massive expansion of Ubiquitination-related gene families within the Chlamydiae.</title>
        <authorList>
            <person name="Domman D."/>
            <person name="Collingro A."/>
            <person name="Lagkouvardos I."/>
            <person name="Gehre L."/>
            <person name="Weinmaier T."/>
            <person name="Rattei T."/>
            <person name="Subtil A."/>
            <person name="Horn M."/>
        </authorList>
    </citation>
    <scope>NUCLEOTIDE SEQUENCE [LARGE SCALE GENOMIC DNA]</scope>
    <source>
        <strain evidence="3 4">OEW1</strain>
    </source>
</reference>
<dbReference type="Proteomes" id="UP000031307">
    <property type="component" value="Unassembled WGS sequence"/>
</dbReference>
<name>A0A0C1EE77_9BACT</name>
<feature type="chain" id="PRO_5002144164" description="Secreted protein" evidence="2">
    <location>
        <begin position="29"/>
        <end position="56"/>
    </location>
</feature>
<feature type="region of interest" description="Disordered" evidence="1">
    <location>
        <begin position="33"/>
        <end position="56"/>
    </location>
</feature>